<keyword evidence="4 8" id="KW-0812">Transmembrane</keyword>
<dbReference type="AlphaFoldDB" id="A0A3B1AIB0"/>
<feature type="domain" description="Mechanosensitive ion channel MscS" evidence="9">
    <location>
        <begin position="491"/>
        <end position="554"/>
    </location>
</feature>
<feature type="transmembrane region" description="Helical" evidence="8">
    <location>
        <begin position="399"/>
        <end position="418"/>
    </location>
</feature>
<dbReference type="PANTHER" id="PTHR30460">
    <property type="entry name" value="MODERATE CONDUCTANCE MECHANOSENSITIVE CHANNEL YBIO"/>
    <property type="match status" value="1"/>
</dbReference>
<dbReference type="Pfam" id="PF21082">
    <property type="entry name" value="MS_channel_3rd"/>
    <property type="match status" value="1"/>
</dbReference>
<keyword evidence="7" id="KW-0175">Coiled coil</keyword>
<dbReference type="Pfam" id="PF00924">
    <property type="entry name" value="MS_channel_2nd"/>
    <property type="match status" value="1"/>
</dbReference>
<feature type="transmembrane region" description="Helical" evidence="8">
    <location>
        <begin position="439"/>
        <end position="461"/>
    </location>
</feature>
<gene>
    <name evidence="12" type="ORF">MNBD_GAMMA25-1061</name>
</gene>
<evidence type="ECO:0000256" key="5">
    <source>
        <dbReference type="ARBA" id="ARBA00022989"/>
    </source>
</evidence>
<feature type="coiled-coil region" evidence="7">
    <location>
        <begin position="89"/>
        <end position="177"/>
    </location>
</feature>
<evidence type="ECO:0000256" key="8">
    <source>
        <dbReference type="SAM" id="Phobius"/>
    </source>
</evidence>
<dbReference type="SUPFAM" id="SSF50182">
    <property type="entry name" value="Sm-like ribonucleoproteins"/>
    <property type="match status" value="1"/>
</dbReference>
<sequence length="663" mass="74651">MFKIYSPILSAVAFTLIYLISTMPAVYAAEQAESTRVKNQAPSTPPSETNNKADISEVELLIKIEAALKFDRKNLANIKKSLAGRTKISKKLQDSLKNSTTRLNELKTLHTDAQKKGDEKQVNKLELEIKELENDYNLIKEQSQLTFKAEKTVKKQIEVLEASIIQQQEALDELKGIKKPVKADTKKAPALSPMPKPVQADRQLPTSPLKLLIPTIPSAAPSTQPVDESTKNQLLQSAEQLEAHKVAKQRTQEALRAEQIALDYIEQKSAITEQIKLNKTLLKTDLDSLDNYHKILNLLNSNLKNKSMPNSDIQKIKKNIAIVKREIKNLETSLKNKELNISKAQEHSQQLKIDQKQLSKEAQNKREEAEAAHKHVIWLQSPLHPRNLLSWAYTRGPRVLLVLIFMALLLLINKYTSIKISHLMARKSSRKGSVGLNRANTLALSFRGASRVVIIFGGTLIALQEAGVDIKTVLGGAAILGVAIAFGAQNLMRDYFNGFMILLEDQYELNDIVTINNITGTVERVSMRTTMLRDLNGRAHFIPNGVITHVTNTTYEWARAVFNIPVAYKENVDHVMEVIINLANELREDEKFSSSILEAPIMLGVNSFDESSVSIKFMLQTESDQMWPVRREMLRRIKNKFDQLGIEIPVPQRAITQRTEVSL</sequence>
<dbReference type="Gene3D" id="1.10.287.1260">
    <property type="match status" value="1"/>
</dbReference>
<evidence type="ECO:0008006" key="13">
    <source>
        <dbReference type="Google" id="ProtNLM"/>
    </source>
</evidence>
<dbReference type="InterPro" id="IPR023408">
    <property type="entry name" value="MscS_beta-dom_sf"/>
</dbReference>
<evidence type="ECO:0000256" key="4">
    <source>
        <dbReference type="ARBA" id="ARBA00022692"/>
    </source>
</evidence>
<evidence type="ECO:0000259" key="11">
    <source>
        <dbReference type="Pfam" id="PF21088"/>
    </source>
</evidence>
<dbReference type="InterPro" id="IPR011066">
    <property type="entry name" value="MscS_channel_C_sf"/>
</dbReference>
<evidence type="ECO:0000313" key="12">
    <source>
        <dbReference type="EMBL" id="VAX05616.1"/>
    </source>
</evidence>
<dbReference type="Pfam" id="PF21088">
    <property type="entry name" value="MS_channel_1st"/>
    <property type="match status" value="1"/>
</dbReference>
<evidence type="ECO:0000256" key="2">
    <source>
        <dbReference type="ARBA" id="ARBA00008017"/>
    </source>
</evidence>
<comment type="similarity">
    <text evidence="2">Belongs to the MscS (TC 1.A.23) family.</text>
</comment>
<dbReference type="Gene3D" id="3.30.70.100">
    <property type="match status" value="1"/>
</dbReference>
<evidence type="ECO:0000256" key="3">
    <source>
        <dbReference type="ARBA" id="ARBA00022475"/>
    </source>
</evidence>
<dbReference type="InterPro" id="IPR049278">
    <property type="entry name" value="MS_channel_C"/>
</dbReference>
<dbReference type="InterPro" id="IPR011014">
    <property type="entry name" value="MscS_channel_TM-2"/>
</dbReference>
<keyword evidence="3" id="KW-1003">Cell membrane</keyword>
<reference evidence="12" key="1">
    <citation type="submission" date="2018-06" db="EMBL/GenBank/DDBJ databases">
        <authorList>
            <person name="Zhirakovskaya E."/>
        </authorList>
    </citation>
    <scope>NUCLEOTIDE SEQUENCE</scope>
</reference>
<accession>A0A3B1AIB0</accession>
<comment type="subcellular location">
    <subcellularLocation>
        <location evidence="1">Cell membrane</location>
        <topology evidence="1">Multi-pass membrane protein</topology>
    </subcellularLocation>
</comment>
<evidence type="ECO:0000259" key="10">
    <source>
        <dbReference type="Pfam" id="PF21082"/>
    </source>
</evidence>
<keyword evidence="6 8" id="KW-0472">Membrane</keyword>
<evidence type="ECO:0000256" key="6">
    <source>
        <dbReference type="ARBA" id="ARBA00023136"/>
    </source>
</evidence>
<feature type="domain" description="Mechanosensitive ion channel MscS C-terminal" evidence="10">
    <location>
        <begin position="561"/>
        <end position="648"/>
    </location>
</feature>
<organism evidence="12">
    <name type="scientific">hydrothermal vent metagenome</name>
    <dbReference type="NCBI Taxonomy" id="652676"/>
    <lineage>
        <taxon>unclassified sequences</taxon>
        <taxon>metagenomes</taxon>
        <taxon>ecological metagenomes</taxon>
    </lineage>
</organism>
<name>A0A3B1AIB0_9ZZZZ</name>
<dbReference type="InterPro" id="IPR045276">
    <property type="entry name" value="YbiO_bact"/>
</dbReference>
<feature type="domain" description="Mechanosensitive ion channel transmembrane helices 2/3" evidence="11">
    <location>
        <begin position="450"/>
        <end position="489"/>
    </location>
</feature>
<dbReference type="GO" id="GO:0008381">
    <property type="term" value="F:mechanosensitive monoatomic ion channel activity"/>
    <property type="evidence" value="ECO:0007669"/>
    <property type="project" value="InterPro"/>
</dbReference>
<dbReference type="InterPro" id="IPR006685">
    <property type="entry name" value="MscS_channel_2nd"/>
</dbReference>
<dbReference type="Gene3D" id="2.30.30.60">
    <property type="match status" value="1"/>
</dbReference>
<protein>
    <recommendedName>
        <fullName evidence="13">Potassium efflux system KefA protein / Small-conductance mechanosensitive channel</fullName>
    </recommendedName>
</protein>
<keyword evidence="5 8" id="KW-1133">Transmembrane helix</keyword>
<dbReference type="EMBL" id="UOFY01000003">
    <property type="protein sequence ID" value="VAX05616.1"/>
    <property type="molecule type" value="Genomic_DNA"/>
</dbReference>
<dbReference type="SUPFAM" id="SSF82689">
    <property type="entry name" value="Mechanosensitive channel protein MscS (YggB), C-terminal domain"/>
    <property type="match status" value="1"/>
</dbReference>
<evidence type="ECO:0000256" key="7">
    <source>
        <dbReference type="SAM" id="Coils"/>
    </source>
</evidence>
<dbReference type="GO" id="GO:0005886">
    <property type="term" value="C:plasma membrane"/>
    <property type="evidence" value="ECO:0007669"/>
    <property type="project" value="UniProtKB-SubCell"/>
</dbReference>
<evidence type="ECO:0000259" key="9">
    <source>
        <dbReference type="Pfam" id="PF00924"/>
    </source>
</evidence>
<dbReference type="SUPFAM" id="SSF82861">
    <property type="entry name" value="Mechanosensitive channel protein MscS (YggB), transmembrane region"/>
    <property type="match status" value="1"/>
</dbReference>
<feature type="coiled-coil region" evidence="7">
    <location>
        <begin position="313"/>
        <end position="375"/>
    </location>
</feature>
<proteinExistence type="inferred from homology"/>
<dbReference type="InterPro" id="IPR010920">
    <property type="entry name" value="LSM_dom_sf"/>
</dbReference>
<dbReference type="PANTHER" id="PTHR30460:SF0">
    <property type="entry name" value="MODERATE CONDUCTANCE MECHANOSENSITIVE CHANNEL YBIO"/>
    <property type="match status" value="1"/>
</dbReference>
<evidence type="ECO:0000256" key="1">
    <source>
        <dbReference type="ARBA" id="ARBA00004651"/>
    </source>
</evidence>
<feature type="transmembrane region" description="Helical" evidence="8">
    <location>
        <begin position="473"/>
        <end position="492"/>
    </location>
</feature>
<dbReference type="InterPro" id="IPR049142">
    <property type="entry name" value="MS_channel_1st"/>
</dbReference>